<reference evidence="1 2" key="1">
    <citation type="journal article" date="2017" name="PLoS Biol.">
        <title>The sea cucumber genome provides insights into morphological evolution and visceral regeneration.</title>
        <authorList>
            <person name="Zhang X."/>
            <person name="Sun L."/>
            <person name="Yuan J."/>
            <person name="Sun Y."/>
            <person name="Gao Y."/>
            <person name="Zhang L."/>
            <person name="Li S."/>
            <person name="Dai H."/>
            <person name="Hamel J.F."/>
            <person name="Liu C."/>
            <person name="Yu Y."/>
            <person name="Liu S."/>
            <person name="Lin W."/>
            <person name="Guo K."/>
            <person name="Jin S."/>
            <person name="Xu P."/>
            <person name="Storey K.B."/>
            <person name="Huan P."/>
            <person name="Zhang T."/>
            <person name="Zhou Y."/>
            <person name="Zhang J."/>
            <person name="Lin C."/>
            <person name="Li X."/>
            <person name="Xing L."/>
            <person name="Huo D."/>
            <person name="Sun M."/>
            <person name="Wang L."/>
            <person name="Mercier A."/>
            <person name="Li F."/>
            <person name="Yang H."/>
            <person name="Xiang J."/>
        </authorList>
    </citation>
    <scope>NUCLEOTIDE SEQUENCE [LARGE SCALE GENOMIC DNA]</scope>
    <source>
        <strain evidence="1">Shaxun</strain>
        <tissue evidence="1">Muscle</tissue>
    </source>
</reference>
<comment type="caution">
    <text evidence="1">The sequence shown here is derived from an EMBL/GenBank/DDBJ whole genome shotgun (WGS) entry which is preliminary data.</text>
</comment>
<dbReference type="OrthoDB" id="6512834at2759"/>
<accession>A0A2G8L9I4</accession>
<organism evidence="1 2">
    <name type="scientific">Stichopus japonicus</name>
    <name type="common">Sea cucumber</name>
    <dbReference type="NCBI Taxonomy" id="307972"/>
    <lineage>
        <taxon>Eukaryota</taxon>
        <taxon>Metazoa</taxon>
        <taxon>Echinodermata</taxon>
        <taxon>Eleutherozoa</taxon>
        <taxon>Echinozoa</taxon>
        <taxon>Holothuroidea</taxon>
        <taxon>Aspidochirotacea</taxon>
        <taxon>Aspidochirotida</taxon>
        <taxon>Stichopodidae</taxon>
        <taxon>Apostichopus</taxon>
    </lineage>
</organism>
<sequence length="239" mass="26968">MQLLKFPPSVFKAVTPSLNSASVPDAGPFLLDSTISQNGSCKENSKESLQVKHPYHLLRRTCKQWPKTLEDNVDKEKRKGHPAQLAGHSFVRSCKRERYTQVTNHMLQMFRGCQGVLLIDLENTSAVFLLPYLFSKSSSLINHYEKRNDIQDASPCLLWEGDSPLAATSLAIMAEGEIFGRSSNAMEALATLIATYWVFDMAYPKQDKDFFNFCEVALLKLTSVQPTRQTSNMLIKLRC</sequence>
<evidence type="ECO:0000313" key="1">
    <source>
        <dbReference type="EMBL" id="PIK56928.1"/>
    </source>
</evidence>
<dbReference type="EMBL" id="MRZV01000159">
    <property type="protein sequence ID" value="PIK56928.1"/>
    <property type="molecule type" value="Genomic_DNA"/>
</dbReference>
<dbReference type="Proteomes" id="UP000230750">
    <property type="component" value="Unassembled WGS sequence"/>
</dbReference>
<protein>
    <submittedName>
        <fullName evidence="1">Uncharacterized protein</fullName>
    </submittedName>
</protein>
<name>A0A2G8L9I4_STIJA</name>
<keyword evidence="2" id="KW-1185">Reference proteome</keyword>
<proteinExistence type="predicted"/>
<gene>
    <name evidence="1" type="ORF">BSL78_06129</name>
</gene>
<dbReference type="AlphaFoldDB" id="A0A2G8L9I4"/>
<evidence type="ECO:0000313" key="2">
    <source>
        <dbReference type="Proteomes" id="UP000230750"/>
    </source>
</evidence>